<keyword evidence="3" id="KW-1185">Reference proteome</keyword>
<feature type="compositionally biased region" description="Basic and acidic residues" evidence="1">
    <location>
        <begin position="58"/>
        <end position="67"/>
    </location>
</feature>
<sequence length="75" mass="8507">MNNEATVKSAENTPEAERIPEPVNEDCSTQNPKTQPQISKLNMPLNDTKLSPLKKNLNTREGHRTFEENYYNGCS</sequence>
<reference evidence="2" key="1">
    <citation type="submission" date="2021-04" db="EMBL/GenBank/DDBJ databases">
        <authorList>
            <person name="Tunstrom K."/>
        </authorList>
    </citation>
    <scope>NUCLEOTIDE SEQUENCE</scope>
</reference>
<evidence type="ECO:0000313" key="2">
    <source>
        <dbReference type="EMBL" id="CAG5040817.1"/>
    </source>
</evidence>
<evidence type="ECO:0000256" key="1">
    <source>
        <dbReference type="SAM" id="MobiDB-lite"/>
    </source>
</evidence>
<name>A0A8S3XTQ9_PARAO</name>
<feature type="region of interest" description="Disordered" evidence="1">
    <location>
        <begin position="1"/>
        <end position="75"/>
    </location>
</feature>
<feature type="compositionally biased region" description="Polar residues" evidence="1">
    <location>
        <begin position="1"/>
        <end position="12"/>
    </location>
</feature>
<dbReference type="EMBL" id="CAJQZP010001351">
    <property type="protein sequence ID" value="CAG5040817.1"/>
    <property type="molecule type" value="Genomic_DNA"/>
</dbReference>
<dbReference type="AlphaFoldDB" id="A0A8S3XTQ9"/>
<feature type="compositionally biased region" description="Polar residues" evidence="1">
    <location>
        <begin position="26"/>
        <end position="40"/>
    </location>
</feature>
<comment type="caution">
    <text evidence="2">The sequence shown here is derived from an EMBL/GenBank/DDBJ whole genome shotgun (WGS) entry which is preliminary data.</text>
</comment>
<protein>
    <submittedName>
        <fullName evidence="2">(apollo) hypothetical protein</fullName>
    </submittedName>
</protein>
<accession>A0A8S3XTQ9</accession>
<organism evidence="2 3">
    <name type="scientific">Parnassius apollo</name>
    <name type="common">Apollo butterfly</name>
    <name type="synonym">Papilio apollo</name>
    <dbReference type="NCBI Taxonomy" id="110799"/>
    <lineage>
        <taxon>Eukaryota</taxon>
        <taxon>Metazoa</taxon>
        <taxon>Ecdysozoa</taxon>
        <taxon>Arthropoda</taxon>
        <taxon>Hexapoda</taxon>
        <taxon>Insecta</taxon>
        <taxon>Pterygota</taxon>
        <taxon>Neoptera</taxon>
        <taxon>Endopterygota</taxon>
        <taxon>Lepidoptera</taxon>
        <taxon>Glossata</taxon>
        <taxon>Ditrysia</taxon>
        <taxon>Papilionoidea</taxon>
        <taxon>Papilionidae</taxon>
        <taxon>Parnassiinae</taxon>
        <taxon>Parnassini</taxon>
        <taxon>Parnassius</taxon>
        <taxon>Parnassius</taxon>
    </lineage>
</organism>
<evidence type="ECO:0000313" key="3">
    <source>
        <dbReference type="Proteomes" id="UP000691718"/>
    </source>
</evidence>
<gene>
    <name evidence="2" type="ORF">PAPOLLO_LOCUS21977</name>
</gene>
<proteinExistence type="predicted"/>
<dbReference type="Proteomes" id="UP000691718">
    <property type="component" value="Unassembled WGS sequence"/>
</dbReference>